<dbReference type="VEuPathDB" id="VectorBase:MDOA002264"/>
<dbReference type="VEuPathDB" id="VectorBase:MDOMA2_004677"/>
<sequence length="355" mass="36935">AQALNVALNNQQGRSGRGKVPPPLLRSRTLPAIIVPGIPVVSLHTDKSQFQWEERLSSARASTCSGNRWSLLTRNTTTTTATSTPTSAACSSAPIKSLNLPKDDGTLVYRRKSSGSTPHGSSGAVLVEAAIAGGSGGTTGNYSNSAAGGGGGGAGAQTPDASMPYRASTSSSTADDFECYAADGSVLLRIPAPHVVAARAYRLASKKRSTSIFGGSTSTTSADNTPTVESGCQIPGFSGCGSSSGVSSSDQQHSSSSSSNTTSGFSNSNSQTNASNSSSTSSSSTSNIALTRRLVKLLHQSSSSISSKSQHQQQHHQQQQHQQHHYQHLQQQQQYDMNFSGLCAIEDAPRRLSWE</sequence>
<feature type="region of interest" description="Disordered" evidence="1">
    <location>
        <begin position="209"/>
        <end position="286"/>
    </location>
</feature>
<feature type="region of interest" description="Disordered" evidence="1">
    <location>
        <begin position="77"/>
        <end position="96"/>
    </location>
</feature>
<accession>A0A1I8M890</accession>
<feature type="compositionally biased region" description="Low complexity" evidence="1">
    <location>
        <begin position="240"/>
        <end position="286"/>
    </location>
</feature>
<dbReference type="STRING" id="7370.A0A1I8M890"/>
<feature type="region of interest" description="Disordered" evidence="1">
    <location>
        <begin position="299"/>
        <end position="331"/>
    </location>
</feature>
<protein>
    <submittedName>
        <fullName evidence="2">Uncharacterized protein</fullName>
    </submittedName>
</protein>
<dbReference type="VEuPathDB" id="VectorBase:MDOMA2_010427"/>
<dbReference type="AlphaFoldDB" id="A0A1I8M890"/>
<feature type="compositionally biased region" description="Low complexity" evidence="1">
    <location>
        <begin position="210"/>
        <end position="221"/>
    </location>
</feature>
<feature type="compositionally biased region" description="Low complexity" evidence="1">
    <location>
        <begin position="299"/>
        <end position="321"/>
    </location>
</feature>
<feature type="region of interest" description="Disordered" evidence="1">
    <location>
        <begin position="1"/>
        <end position="22"/>
    </location>
</feature>
<name>A0A1I8M890_MUSDO</name>
<feature type="region of interest" description="Disordered" evidence="1">
    <location>
        <begin position="148"/>
        <end position="169"/>
    </location>
</feature>
<organism evidence="2">
    <name type="scientific">Musca domestica</name>
    <name type="common">House fly</name>
    <dbReference type="NCBI Taxonomy" id="7370"/>
    <lineage>
        <taxon>Eukaryota</taxon>
        <taxon>Metazoa</taxon>
        <taxon>Ecdysozoa</taxon>
        <taxon>Arthropoda</taxon>
        <taxon>Hexapoda</taxon>
        <taxon>Insecta</taxon>
        <taxon>Pterygota</taxon>
        <taxon>Neoptera</taxon>
        <taxon>Endopterygota</taxon>
        <taxon>Diptera</taxon>
        <taxon>Brachycera</taxon>
        <taxon>Muscomorpha</taxon>
        <taxon>Muscoidea</taxon>
        <taxon>Muscidae</taxon>
        <taxon>Musca</taxon>
    </lineage>
</organism>
<evidence type="ECO:0000256" key="1">
    <source>
        <dbReference type="SAM" id="MobiDB-lite"/>
    </source>
</evidence>
<feature type="compositionally biased region" description="Low complexity" evidence="1">
    <location>
        <begin position="77"/>
        <end position="94"/>
    </location>
</feature>
<evidence type="ECO:0000313" key="2">
    <source>
        <dbReference type="EnsemblMetazoa" id="MDOA002264-PA"/>
    </source>
</evidence>
<dbReference type="eggNOG" id="ENOG502SGJM">
    <property type="taxonomic scope" value="Eukaryota"/>
</dbReference>
<proteinExistence type="predicted"/>
<reference evidence="2" key="1">
    <citation type="submission" date="2020-05" db="UniProtKB">
        <authorList>
            <consortium name="EnsemblMetazoa"/>
        </authorList>
    </citation>
    <scope>IDENTIFICATION</scope>
    <source>
        <strain evidence="2">Aabys</strain>
    </source>
</reference>
<dbReference type="EnsemblMetazoa" id="MDOA002264-RA">
    <property type="protein sequence ID" value="MDOA002264-PA"/>
    <property type="gene ID" value="MDOA002264"/>
</dbReference>